<sequence>MRDNSLKDLFAKTPAKKRELPTEAPPVRMDEIVSTAEDDAQVTRSILEQYFVVLREYFATLKQTIVSEVKDLRRDVGDLGPRVYLIEQTYDSSEEELDNHPQELLELRDKDQGQCYSWRIWKTDPANPKSGLKGFLYKRSLGTWKLLPSVFFVMWHRNLQIMTSASNAPTGQAASSLPRPGTGHSHLPALL</sequence>
<dbReference type="AlphaFoldDB" id="A0AAV7MVC6"/>
<feature type="region of interest" description="Disordered" evidence="1">
    <location>
        <begin position="167"/>
        <end position="191"/>
    </location>
</feature>
<dbReference type="EMBL" id="JANPWB010000013">
    <property type="protein sequence ID" value="KAJ1107693.1"/>
    <property type="molecule type" value="Genomic_DNA"/>
</dbReference>
<reference evidence="2" key="1">
    <citation type="journal article" date="2022" name="bioRxiv">
        <title>Sequencing and chromosome-scale assembly of the giantPleurodeles waltlgenome.</title>
        <authorList>
            <person name="Brown T."/>
            <person name="Elewa A."/>
            <person name="Iarovenko S."/>
            <person name="Subramanian E."/>
            <person name="Araus A.J."/>
            <person name="Petzold A."/>
            <person name="Susuki M."/>
            <person name="Suzuki K.-i.T."/>
            <person name="Hayashi T."/>
            <person name="Toyoda A."/>
            <person name="Oliveira C."/>
            <person name="Osipova E."/>
            <person name="Leigh N.D."/>
            <person name="Simon A."/>
            <person name="Yun M.H."/>
        </authorList>
    </citation>
    <scope>NUCLEOTIDE SEQUENCE</scope>
    <source>
        <strain evidence="2">20211129_DDA</strain>
        <tissue evidence="2">Liver</tissue>
    </source>
</reference>
<evidence type="ECO:0000313" key="3">
    <source>
        <dbReference type="Proteomes" id="UP001066276"/>
    </source>
</evidence>
<evidence type="ECO:0000313" key="2">
    <source>
        <dbReference type="EMBL" id="KAJ1107693.1"/>
    </source>
</evidence>
<evidence type="ECO:0000256" key="1">
    <source>
        <dbReference type="SAM" id="MobiDB-lite"/>
    </source>
</evidence>
<accession>A0AAV7MVC6</accession>
<proteinExistence type="predicted"/>
<keyword evidence="3" id="KW-1185">Reference proteome</keyword>
<dbReference type="Proteomes" id="UP001066276">
    <property type="component" value="Chromosome 9"/>
</dbReference>
<gene>
    <name evidence="2" type="ORF">NDU88_005082</name>
</gene>
<comment type="caution">
    <text evidence="2">The sequence shown here is derived from an EMBL/GenBank/DDBJ whole genome shotgun (WGS) entry which is preliminary data.</text>
</comment>
<organism evidence="2 3">
    <name type="scientific">Pleurodeles waltl</name>
    <name type="common">Iberian ribbed newt</name>
    <dbReference type="NCBI Taxonomy" id="8319"/>
    <lineage>
        <taxon>Eukaryota</taxon>
        <taxon>Metazoa</taxon>
        <taxon>Chordata</taxon>
        <taxon>Craniata</taxon>
        <taxon>Vertebrata</taxon>
        <taxon>Euteleostomi</taxon>
        <taxon>Amphibia</taxon>
        <taxon>Batrachia</taxon>
        <taxon>Caudata</taxon>
        <taxon>Salamandroidea</taxon>
        <taxon>Salamandridae</taxon>
        <taxon>Pleurodelinae</taxon>
        <taxon>Pleurodeles</taxon>
    </lineage>
</organism>
<name>A0AAV7MVC6_PLEWA</name>
<protein>
    <submittedName>
        <fullName evidence="2">Uncharacterized protein</fullName>
    </submittedName>
</protein>